<dbReference type="PANTHER" id="PTHR30570:SF1">
    <property type="entry name" value="PHOSPHATE-BINDING PROTEIN PSTS"/>
    <property type="match status" value="1"/>
</dbReference>
<protein>
    <submittedName>
        <fullName evidence="3">Phosphate ABC transporter substrate-binding protein</fullName>
    </submittedName>
</protein>
<name>A0A6N8H7L6_9FLAO</name>
<dbReference type="Proteomes" id="UP000433945">
    <property type="component" value="Unassembled WGS sequence"/>
</dbReference>
<dbReference type="AlphaFoldDB" id="A0A6N8H7L6"/>
<dbReference type="EMBL" id="WOWP01000011">
    <property type="protein sequence ID" value="MUV02599.1"/>
    <property type="molecule type" value="Genomic_DNA"/>
</dbReference>
<organism evidence="3 4">
    <name type="scientific">Flavobacterium rakeshii</name>
    <dbReference type="NCBI Taxonomy" id="1038845"/>
    <lineage>
        <taxon>Bacteria</taxon>
        <taxon>Pseudomonadati</taxon>
        <taxon>Bacteroidota</taxon>
        <taxon>Flavobacteriia</taxon>
        <taxon>Flavobacteriales</taxon>
        <taxon>Flavobacteriaceae</taxon>
        <taxon>Flavobacterium</taxon>
    </lineage>
</organism>
<dbReference type="PANTHER" id="PTHR30570">
    <property type="entry name" value="PERIPLASMIC PHOSPHATE BINDING COMPONENT OF PHOSPHATE ABC TRANSPORTER"/>
    <property type="match status" value="1"/>
</dbReference>
<comment type="caution">
    <text evidence="3">The sequence shown here is derived from an EMBL/GenBank/DDBJ whole genome shotgun (WGS) entry which is preliminary data.</text>
</comment>
<sequence length="313" mass="34867">MKIINKYTFIFFAAALVVVSVVYSCKNKNENGEEIIEETLTSGKATLVTDNTVAPIIEDVLAVFHSVYPRAEITQVNKPQQEIINALLQDSISVAVLSRKLTPEEEKHFTNRKITPRVTEFAKDAIALLSNNKRNDTVVKLEDVLNVLKGKPTGNIKSLVFDNPGSSTLEYMKQLAGIDKLPQEGIYAFKTNEDVIKYVHDNDGAIGVIGINWIVQAPPHLTQYINEITVLAVDNAEADKGEEKYYKPNQSNIATGDYPLIRTLYVVNYQGRLGLGMGFDTYISAREGQRIILKSGLLPIDIPTREISVRKKL</sequence>
<dbReference type="OrthoDB" id="1450880at2"/>
<feature type="domain" description="PBP" evidence="2">
    <location>
        <begin position="39"/>
        <end position="284"/>
    </location>
</feature>
<dbReference type="PROSITE" id="PS51257">
    <property type="entry name" value="PROKAR_LIPOPROTEIN"/>
    <property type="match status" value="1"/>
</dbReference>
<evidence type="ECO:0000313" key="4">
    <source>
        <dbReference type="Proteomes" id="UP000433945"/>
    </source>
</evidence>
<accession>A0A6N8H7L6</accession>
<evidence type="ECO:0000313" key="3">
    <source>
        <dbReference type="EMBL" id="MUV02599.1"/>
    </source>
</evidence>
<dbReference type="Gene3D" id="3.40.190.10">
    <property type="entry name" value="Periplasmic binding protein-like II"/>
    <property type="match status" value="2"/>
</dbReference>
<reference evidence="3 4" key="1">
    <citation type="submission" date="2019-12" db="EMBL/GenBank/DDBJ databases">
        <authorList>
            <person name="Sun J.-Q."/>
        </authorList>
    </citation>
    <scope>NUCLEOTIDE SEQUENCE [LARGE SCALE GENOMIC DNA]</scope>
    <source>
        <strain evidence="3 4">JCM 17928</strain>
    </source>
</reference>
<keyword evidence="4" id="KW-1185">Reference proteome</keyword>
<dbReference type="Pfam" id="PF12849">
    <property type="entry name" value="PBP_like_2"/>
    <property type="match status" value="1"/>
</dbReference>
<dbReference type="InterPro" id="IPR024370">
    <property type="entry name" value="PBP_domain"/>
</dbReference>
<keyword evidence="1" id="KW-0732">Signal</keyword>
<evidence type="ECO:0000256" key="1">
    <source>
        <dbReference type="ARBA" id="ARBA00022729"/>
    </source>
</evidence>
<dbReference type="RefSeq" id="WP_157481583.1">
    <property type="nucleotide sequence ID" value="NZ_WOWP01000011.1"/>
</dbReference>
<dbReference type="SUPFAM" id="SSF53850">
    <property type="entry name" value="Periplasmic binding protein-like II"/>
    <property type="match status" value="1"/>
</dbReference>
<evidence type="ECO:0000259" key="2">
    <source>
        <dbReference type="Pfam" id="PF12849"/>
    </source>
</evidence>
<proteinExistence type="predicted"/>
<gene>
    <name evidence="3" type="ORF">GN157_02650</name>
</gene>
<dbReference type="InterPro" id="IPR050811">
    <property type="entry name" value="Phosphate_ABC_transporter"/>
</dbReference>